<evidence type="ECO:0000256" key="1">
    <source>
        <dbReference type="SAM" id="MobiDB-lite"/>
    </source>
</evidence>
<gene>
    <name evidence="4" type="ORF">Cba03nite_61420</name>
</gene>
<keyword evidence="3" id="KW-0732">Signal</keyword>
<comment type="caution">
    <text evidence="4">The sequence shown here is derived from an EMBL/GenBank/DDBJ whole genome shotgun (WGS) entry which is preliminary data.</text>
</comment>
<accession>A0A8J3NM79</accession>
<keyword evidence="2" id="KW-1133">Transmembrane helix</keyword>
<feature type="chain" id="PRO_5035242109" evidence="3">
    <location>
        <begin position="22"/>
        <end position="397"/>
    </location>
</feature>
<keyword evidence="2" id="KW-0472">Membrane</keyword>
<feature type="signal peptide" evidence="3">
    <location>
        <begin position="1"/>
        <end position="21"/>
    </location>
</feature>
<name>A0A8J3NM79_9ACTN</name>
<dbReference type="EMBL" id="BONF01000040">
    <property type="protein sequence ID" value="GIF84793.1"/>
    <property type="molecule type" value="Genomic_DNA"/>
</dbReference>
<reference evidence="4 5" key="1">
    <citation type="submission" date="2021-01" db="EMBL/GenBank/DDBJ databases">
        <title>Whole genome shotgun sequence of Catellatospora bangladeshensis NBRC 107357.</title>
        <authorList>
            <person name="Komaki H."/>
            <person name="Tamura T."/>
        </authorList>
    </citation>
    <scope>NUCLEOTIDE SEQUENCE [LARGE SCALE GENOMIC DNA]</scope>
    <source>
        <strain evidence="4 5">NBRC 107357</strain>
    </source>
</reference>
<protein>
    <submittedName>
        <fullName evidence="4">Uncharacterized protein</fullName>
    </submittedName>
</protein>
<organism evidence="4 5">
    <name type="scientific">Catellatospora bangladeshensis</name>
    <dbReference type="NCBI Taxonomy" id="310355"/>
    <lineage>
        <taxon>Bacteria</taxon>
        <taxon>Bacillati</taxon>
        <taxon>Actinomycetota</taxon>
        <taxon>Actinomycetes</taxon>
        <taxon>Micromonosporales</taxon>
        <taxon>Micromonosporaceae</taxon>
        <taxon>Catellatospora</taxon>
    </lineage>
</organism>
<feature type="region of interest" description="Disordered" evidence="1">
    <location>
        <begin position="249"/>
        <end position="273"/>
    </location>
</feature>
<evidence type="ECO:0000313" key="5">
    <source>
        <dbReference type="Proteomes" id="UP000601223"/>
    </source>
</evidence>
<sequence length="397" mass="41582">MRAARVVIGMLALLLALPALAAGIAAAWLTGHDSPDGAFHAAVAPLRDPERVLVVSDIDALLRRDVPYARVGGVELRLSASSGNTPAFVGIAAPDEVAAYLAGVRYTEVAQTRIGPGPLLLRTNRMDAPGREPGDPTAEDFWLRQGLGSLSWHPEQDRGRHLALVVVLRDAPSTGPALPSDALSLDVALDADWLASAMWGVLILAIVLLVVALVTLAWPGRPAETAPEPADDELTSLLDPADDGTIIALPADTDPGLTAPPAPEQRAPEPETVVREQLDVPWAGAPYTGPAEDTVAWPAPSAPRGWFESPAGARRSEARADGRFAAAVGAGHAEAVTVASAVPAMRSVPAPDLPWPPLRGELPGTQPVRDVITEEFLPGIADRPACTLRLERIPAAR</sequence>
<keyword evidence="5" id="KW-1185">Reference proteome</keyword>
<evidence type="ECO:0000256" key="2">
    <source>
        <dbReference type="SAM" id="Phobius"/>
    </source>
</evidence>
<proteinExistence type="predicted"/>
<evidence type="ECO:0000313" key="4">
    <source>
        <dbReference type="EMBL" id="GIF84793.1"/>
    </source>
</evidence>
<evidence type="ECO:0000256" key="3">
    <source>
        <dbReference type="SAM" id="SignalP"/>
    </source>
</evidence>
<feature type="transmembrane region" description="Helical" evidence="2">
    <location>
        <begin position="193"/>
        <end position="218"/>
    </location>
</feature>
<keyword evidence="2" id="KW-0812">Transmembrane</keyword>
<dbReference type="RefSeq" id="WP_203753613.1">
    <property type="nucleotide sequence ID" value="NZ_BONF01000040.1"/>
</dbReference>
<dbReference type="AlphaFoldDB" id="A0A8J3NM79"/>
<dbReference type="Proteomes" id="UP000601223">
    <property type="component" value="Unassembled WGS sequence"/>
</dbReference>